<accession>A0ABV3L3S4</accession>
<gene>
    <name evidence="2" type="ORF">AB0T83_05315</name>
</gene>
<comment type="caution">
    <text evidence="2">The sequence shown here is derived from an EMBL/GenBank/DDBJ whole genome shotgun (WGS) entry which is preliminary data.</text>
</comment>
<keyword evidence="1" id="KW-1133">Transmembrane helix</keyword>
<keyword evidence="1" id="KW-0472">Membrane</keyword>
<evidence type="ECO:0000313" key="2">
    <source>
        <dbReference type="EMBL" id="MEV8466205.1"/>
    </source>
</evidence>
<evidence type="ECO:0000313" key="3">
    <source>
        <dbReference type="Proteomes" id="UP001553161"/>
    </source>
</evidence>
<dbReference type="CDD" id="cd01324">
    <property type="entry name" value="cbb3_Oxidase_CcoQ"/>
    <property type="match status" value="1"/>
</dbReference>
<dbReference type="EMBL" id="JBFBVU010000004">
    <property type="protein sequence ID" value="MEV8466205.1"/>
    <property type="molecule type" value="Genomic_DNA"/>
</dbReference>
<protein>
    <submittedName>
        <fullName evidence="2">Cbb3-type cytochrome c oxidase subunit 3</fullName>
    </submittedName>
</protein>
<evidence type="ECO:0000256" key="1">
    <source>
        <dbReference type="SAM" id="Phobius"/>
    </source>
</evidence>
<name>A0ABV3L3S4_9RHOB</name>
<dbReference type="Pfam" id="PF05545">
    <property type="entry name" value="FixQ"/>
    <property type="match status" value="1"/>
</dbReference>
<organism evidence="2 3">
    <name type="scientific">Meridianimarinicoccus marinus</name>
    <dbReference type="NCBI Taxonomy" id="3231483"/>
    <lineage>
        <taxon>Bacteria</taxon>
        <taxon>Pseudomonadati</taxon>
        <taxon>Pseudomonadota</taxon>
        <taxon>Alphaproteobacteria</taxon>
        <taxon>Rhodobacterales</taxon>
        <taxon>Paracoccaceae</taxon>
        <taxon>Meridianimarinicoccus</taxon>
    </lineage>
</organism>
<dbReference type="RefSeq" id="WP_366192010.1">
    <property type="nucleotide sequence ID" value="NZ_JBFBVU010000004.1"/>
</dbReference>
<sequence>METYTLLRQFADSWMMLFIFAFFIGVVIYVIFGNRQKYRDTADVIFRHDDKPLSDEDKDR</sequence>
<dbReference type="InterPro" id="IPR008621">
    <property type="entry name" value="Cbb3-typ_cyt_oxidase_comp"/>
</dbReference>
<feature type="transmembrane region" description="Helical" evidence="1">
    <location>
        <begin position="14"/>
        <end position="32"/>
    </location>
</feature>
<keyword evidence="3" id="KW-1185">Reference proteome</keyword>
<dbReference type="Proteomes" id="UP001553161">
    <property type="component" value="Unassembled WGS sequence"/>
</dbReference>
<proteinExistence type="predicted"/>
<reference evidence="2 3" key="1">
    <citation type="submission" date="2024-07" db="EMBL/GenBank/DDBJ databases">
        <authorList>
            <person name="Kang M."/>
        </authorList>
    </citation>
    <scope>NUCLEOTIDE SEQUENCE [LARGE SCALE GENOMIC DNA]</scope>
    <source>
        <strain evidence="2 3">DFM31</strain>
    </source>
</reference>
<keyword evidence="1" id="KW-0812">Transmembrane</keyword>